<name>A0ACC2U279_9FUNG</name>
<evidence type="ECO:0000313" key="1">
    <source>
        <dbReference type="EMBL" id="KAJ9080681.1"/>
    </source>
</evidence>
<reference evidence="1" key="1">
    <citation type="submission" date="2022-04" db="EMBL/GenBank/DDBJ databases">
        <title>Genome of the entomopathogenic fungus Entomophthora muscae.</title>
        <authorList>
            <person name="Elya C."/>
            <person name="Lovett B.R."/>
            <person name="Lee E."/>
            <person name="Macias A.M."/>
            <person name="Hajek A.E."/>
            <person name="De Bivort B.L."/>
            <person name="Kasson M.T."/>
            <person name="De Fine Licht H.H."/>
            <person name="Stajich J.E."/>
        </authorList>
    </citation>
    <scope>NUCLEOTIDE SEQUENCE</scope>
    <source>
        <strain evidence="1">Berkeley</strain>
    </source>
</reference>
<proteinExistence type="predicted"/>
<evidence type="ECO:0000313" key="2">
    <source>
        <dbReference type="Proteomes" id="UP001165960"/>
    </source>
</evidence>
<protein>
    <submittedName>
        <fullName evidence="1">Uncharacterized protein</fullName>
    </submittedName>
</protein>
<comment type="caution">
    <text evidence="1">The sequence shown here is derived from an EMBL/GenBank/DDBJ whole genome shotgun (WGS) entry which is preliminary data.</text>
</comment>
<organism evidence="1 2">
    <name type="scientific">Entomophthora muscae</name>
    <dbReference type="NCBI Taxonomy" id="34485"/>
    <lineage>
        <taxon>Eukaryota</taxon>
        <taxon>Fungi</taxon>
        <taxon>Fungi incertae sedis</taxon>
        <taxon>Zoopagomycota</taxon>
        <taxon>Entomophthoromycotina</taxon>
        <taxon>Entomophthoromycetes</taxon>
        <taxon>Entomophthorales</taxon>
        <taxon>Entomophthoraceae</taxon>
        <taxon>Entomophthora</taxon>
    </lineage>
</organism>
<dbReference type="Proteomes" id="UP001165960">
    <property type="component" value="Unassembled WGS sequence"/>
</dbReference>
<gene>
    <name evidence="1" type="ORF">DSO57_1022346</name>
</gene>
<sequence length="227" mass="24638">MPASSAQLATSASISTILAENNNKIFCKACYGKQFGPKGYGFAGGSSFLTTGIYSDIGEAEKPKSESKSSSQCTSPSSSLPTPTRTSSFLPESYPPKPPRTDSLEYSNNLRALPEIIEQPISTHSLSDNFITRNICVPPKPRRFHVEQEKCLRCKKSVYAAEMVIGCGGKYHQNCFRCIDCSKSLNSTNMTEHDGELYCKGCYSREFGPKGYGFANGAAFLTSNGVV</sequence>
<dbReference type="EMBL" id="QTSX02001532">
    <property type="protein sequence ID" value="KAJ9080681.1"/>
    <property type="molecule type" value="Genomic_DNA"/>
</dbReference>
<keyword evidence="2" id="KW-1185">Reference proteome</keyword>
<accession>A0ACC2U279</accession>